<name>A0ABN1TGN7_9ACTN</name>
<gene>
    <name evidence="2" type="ORF">GCM10009663_28060</name>
</gene>
<evidence type="ECO:0000313" key="2">
    <source>
        <dbReference type="EMBL" id="GAA1083282.1"/>
    </source>
</evidence>
<keyword evidence="1" id="KW-0472">Membrane</keyword>
<dbReference type="RefSeq" id="WP_344623913.1">
    <property type="nucleotide sequence ID" value="NZ_BAAALD010000022.1"/>
</dbReference>
<protein>
    <submittedName>
        <fullName evidence="2">Uncharacterized protein</fullName>
    </submittedName>
</protein>
<accession>A0ABN1TGN7</accession>
<keyword evidence="3" id="KW-1185">Reference proteome</keyword>
<feature type="transmembrane region" description="Helical" evidence="1">
    <location>
        <begin position="20"/>
        <end position="41"/>
    </location>
</feature>
<evidence type="ECO:0000256" key="1">
    <source>
        <dbReference type="SAM" id="Phobius"/>
    </source>
</evidence>
<proteinExistence type="predicted"/>
<comment type="caution">
    <text evidence="2">The sequence shown here is derived from an EMBL/GenBank/DDBJ whole genome shotgun (WGS) entry which is preliminary data.</text>
</comment>
<sequence length="54" mass="5834">MTYRPAEGDPDPKEEITSRYVLLGLGLACPVLALAVFLAAARAGTRSEREDDRA</sequence>
<reference evidence="2 3" key="1">
    <citation type="journal article" date="2019" name="Int. J. Syst. Evol. Microbiol.">
        <title>The Global Catalogue of Microorganisms (GCM) 10K type strain sequencing project: providing services to taxonomists for standard genome sequencing and annotation.</title>
        <authorList>
            <consortium name="The Broad Institute Genomics Platform"/>
            <consortium name="The Broad Institute Genome Sequencing Center for Infectious Disease"/>
            <person name="Wu L."/>
            <person name="Ma J."/>
        </authorList>
    </citation>
    <scope>NUCLEOTIDE SEQUENCE [LARGE SCALE GENOMIC DNA]</scope>
    <source>
        <strain evidence="2 3">JCM 13002</strain>
    </source>
</reference>
<dbReference type="Proteomes" id="UP001499987">
    <property type="component" value="Unassembled WGS sequence"/>
</dbReference>
<evidence type="ECO:0000313" key="3">
    <source>
        <dbReference type="Proteomes" id="UP001499987"/>
    </source>
</evidence>
<organism evidence="2 3">
    <name type="scientific">Kitasatospora arboriphila</name>
    <dbReference type="NCBI Taxonomy" id="258052"/>
    <lineage>
        <taxon>Bacteria</taxon>
        <taxon>Bacillati</taxon>
        <taxon>Actinomycetota</taxon>
        <taxon>Actinomycetes</taxon>
        <taxon>Kitasatosporales</taxon>
        <taxon>Streptomycetaceae</taxon>
        <taxon>Kitasatospora</taxon>
    </lineage>
</organism>
<keyword evidence="1" id="KW-0812">Transmembrane</keyword>
<keyword evidence="1" id="KW-1133">Transmembrane helix</keyword>
<dbReference type="EMBL" id="BAAALD010000022">
    <property type="protein sequence ID" value="GAA1083282.1"/>
    <property type="molecule type" value="Genomic_DNA"/>
</dbReference>